<evidence type="ECO:0000256" key="1">
    <source>
        <dbReference type="ARBA" id="ARBA00022574"/>
    </source>
</evidence>
<comment type="caution">
    <text evidence="5">The sequence shown here is derived from an EMBL/GenBank/DDBJ whole genome shotgun (WGS) entry which is preliminary data.</text>
</comment>
<dbReference type="InterPro" id="IPR006594">
    <property type="entry name" value="LisH"/>
</dbReference>
<accession>A0A7J6S353</accession>
<evidence type="ECO:0000313" key="4">
    <source>
        <dbReference type="EMBL" id="KAF4725490.1"/>
    </source>
</evidence>
<dbReference type="InterPro" id="IPR054532">
    <property type="entry name" value="TPL_SMU1_LisH-like"/>
</dbReference>
<sequence length="196" mass="22375">MPARFIPSPASMSEASLGDMSRRQLMLYVSLVIKCDKLVAPGQNWGLKILHRAGCPPQWQNHIINMAKILEEKWQKRKFVEEYEIDRCMAEECTTRSFYSEDREAQTPAEQSCCDDFLARVVIVAHGDLQGTFLERWNADSPDLQMADTTQEVSVDSGDVVRLIIQFLKENNLNRSMQTLQEESQIYLNAVESVDG</sequence>
<organism evidence="5 6">
    <name type="scientific">Perkinsus olseni</name>
    <name type="common">Perkinsus atlanticus</name>
    <dbReference type="NCBI Taxonomy" id="32597"/>
    <lineage>
        <taxon>Eukaryota</taxon>
        <taxon>Sar</taxon>
        <taxon>Alveolata</taxon>
        <taxon>Perkinsozoa</taxon>
        <taxon>Perkinsea</taxon>
        <taxon>Perkinsida</taxon>
        <taxon>Perkinsidae</taxon>
        <taxon>Perkinsus</taxon>
    </lineage>
</organism>
<proteinExistence type="predicted"/>
<evidence type="ECO:0000313" key="7">
    <source>
        <dbReference type="Proteomes" id="UP000574390"/>
    </source>
</evidence>
<evidence type="ECO:0000313" key="5">
    <source>
        <dbReference type="EMBL" id="KAF4727378.1"/>
    </source>
</evidence>
<evidence type="ECO:0000259" key="3">
    <source>
        <dbReference type="Pfam" id="PF17814"/>
    </source>
</evidence>
<dbReference type="EMBL" id="JABANM010018819">
    <property type="protein sequence ID" value="KAF4725490.1"/>
    <property type="molecule type" value="Genomic_DNA"/>
</dbReference>
<dbReference type="Proteomes" id="UP000574390">
    <property type="component" value="Unassembled WGS sequence"/>
</dbReference>
<dbReference type="PROSITE" id="PS50896">
    <property type="entry name" value="LISH"/>
    <property type="match status" value="1"/>
</dbReference>
<keyword evidence="2" id="KW-0677">Repeat</keyword>
<keyword evidence="1" id="KW-0853">WD repeat</keyword>
<evidence type="ECO:0000313" key="6">
    <source>
        <dbReference type="Proteomes" id="UP000553632"/>
    </source>
</evidence>
<keyword evidence="6" id="KW-1185">Reference proteome</keyword>
<feature type="non-terminal residue" evidence="5">
    <location>
        <position position="1"/>
    </location>
</feature>
<reference evidence="6 7" key="1">
    <citation type="submission" date="2020-04" db="EMBL/GenBank/DDBJ databases">
        <title>Perkinsus olseni comparative genomics.</title>
        <authorList>
            <person name="Bogema D.R."/>
        </authorList>
    </citation>
    <scope>NUCLEOTIDE SEQUENCE [LARGE SCALE GENOMIC DNA]</scope>
    <source>
        <strain evidence="4">ATCC PRA-205</strain>
        <strain evidence="5 6">ATCC PRA-207</strain>
    </source>
</reference>
<dbReference type="SMART" id="SM00667">
    <property type="entry name" value="LisH"/>
    <property type="match status" value="1"/>
</dbReference>
<gene>
    <name evidence="5" type="primary">SMU1_2</name>
    <name evidence="4" type="synonym">SMU1_3</name>
    <name evidence="4" type="ORF">FOZ62_023811</name>
    <name evidence="5" type="ORF">FOZ63_002663</name>
</gene>
<dbReference type="Proteomes" id="UP000553632">
    <property type="component" value="Unassembled WGS sequence"/>
</dbReference>
<dbReference type="EMBL" id="JABANO010021101">
    <property type="protein sequence ID" value="KAF4727378.1"/>
    <property type="molecule type" value="Genomic_DNA"/>
</dbReference>
<keyword evidence="5" id="KW-0808">Transferase</keyword>
<dbReference type="Pfam" id="PF17814">
    <property type="entry name" value="LisH_TPL"/>
    <property type="match status" value="1"/>
</dbReference>
<dbReference type="GO" id="GO:0016301">
    <property type="term" value="F:kinase activity"/>
    <property type="evidence" value="ECO:0007669"/>
    <property type="project" value="UniProtKB-KW"/>
</dbReference>
<feature type="domain" description="TPL/SMU1 LisH-like dimerisation" evidence="3">
    <location>
        <begin position="157"/>
        <end position="185"/>
    </location>
</feature>
<protein>
    <submittedName>
        <fullName evidence="5">Serine/threonine-protein kinase smu1</fullName>
    </submittedName>
</protein>
<dbReference type="AlphaFoldDB" id="A0A7J6S353"/>
<keyword evidence="5" id="KW-0418">Kinase</keyword>
<evidence type="ECO:0000256" key="2">
    <source>
        <dbReference type="ARBA" id="ARBA00022737"/>
    </source>
</evidence>
<name>A0A7J6S353_PEROL</name>